<keyword evidence="3" id="KW-1185">Reference proteome</keyword>
<reference evidence="3" key="1">
    <citation type="submission" date="2015-10" db="EMBL/GenBank/DDBJ databases">
        <authorList>
            <person name="Regsiter A."/>
            <person name="william w."/>
        </authorList>
    </citation>
    <scope>NUCLEOTIDE SEQUENCE [LARGE SCALE GENOMIC DNA]</scope>
</reference>
<dbReference type="SUPFAM" id="SSF52980">
    <property type="entry name" value="Restriction endonuclease-like"/>
    <property type="match status" value="1"/>
</dbReference>
<protein>
    <recommendedName>
        <fullName evidence="1">Putative restriction endonuclease domain-containing protein</fullName>
    </recommendedName>
</protein>
<feature type="domain" description="Putative restriction endonuclease" evidence="1">
    <location>
        <begin position="13"/>
        <end position="77"/>
    </location>
</feature>
<dbReference type="STRING" id="671072.PL9214291043"/>
<proteinExistence type="predicted"/>
<gene>
    <name evidence="2" type="ORF">PL9214291043</name>
</gene>
<dbReference type="OrthoDB" id="471731at2"/>
<dbReference type="Proteomes" id="UP000184315">
    <property type="component" value="Unassembled WGS sequence"/>
</dbReference>
<dbReference type="Pfam" id="PF05685">
    <property type="entry name" value="Uma2"/>
    <property type="match status" value="1"/>
</dbReference>
<dbReference type="Gene3D" id="3.90.1570.10">
    <property type="entry name" value="tt1808, chain A"/>
    <property type="match status" value="1"/>
</dbReference>
<sequence length="86" mass="9525">MVAVNQIQTKITLEDFLEFPETKPSSEYINGKIEQKPIPQGEHSLIQTYLSAKINEVGKANKAALAFTELRCTFGGRSLVIELACI</sequence>
<dbReference type="EMBL" id="CZDF01000132">
    <property type="protein sequence ID" value="CUR31452.1"/>
    <property type="molecule type" value="Genomic_DNA"/>
</dbReference>
<evidence type="ECO:0000259" key="1">
    <source>
        <dbReference type="Pfam" id="PF05685"/>
    </source>
</evidence>
<accession>A0A1J1LHT9</accession>
<evidence type="ECO:0000313" key="3">
    <source>
        <dbReference type="Proteomes" id="UP000184315"/>
    </source>
</evidence>
<dbReference type="InterPro" id="IPR012296">
    <property type="entry name" value="Nuclease_put_TT1808"/>
</dbReference>
<evidence type="ECO:0000313" key="2">
    <source>
        <dbReference type="EMBL" id="CUR31452.1"/>
    </source>
</evidence>
<dbReference type="AlphaFoldDB" id="A0A1J1LHT9"/>
<organism evidence="2 3">
    <name type="scientific">Planktothrix tepida PCC 9214</name>
    <dbReference type="NCBI Taxonomy" id="671072"/>
    <lineage>
        <taxon>Bacteria</taxon>
        <taxon>Bacillati</taxon>
        <taxon>Cyanobacteriota</taxon>
        <taxon>Cyanophyceae</taxon>
        <taxon>Oscillatoriophycideae</taxon>
        <taxon>Oscillatoriales</taxon>
        <taxon>Microcoleaceae</taxon>
        <taxon>Planktothrix</taxon>
    </lineage>
</organism>
<name>A0A1J1LHT9_9CYAN</name>
<dbReference type="RefSeq" id="WP_083579918.1">
    <property type="nucleotide sequence ID" value="NZ_LN889782.1"/>
</dbReference>
<dbReference type="InterPro" id="IPR008538">
    <property type="entry name" value="Uma2"/>
</dbReference>
<dbReference type="InterPro" id="IPR011335">
    <property type="entry name" value="Restrct_endonuc-II-like"/>
</dbReference>